<protein>
    <recommendedName>
        <fullName evidence="4">MarR family transcriptional regulator</fullName>
    </recommendedName>
</protein>
<evidence type="ECO:0000313" key="2">
    <source>
        <dbReference type="EMBL" id="OOP55728.1"/>
    </source>
</evidence>
<dbReference type="Pfam" id="PF22752">
    <property type="entry name" value="DUF488-N3i"/>
    <property type="match status" value="1"/>
</dbReference>
<dbReference type="AlphaFoldDB" id="A0A1V4ARG6"/>
<dbReference type="STRING" id="1004156.AYP45_13060"/>
<evidence type="ECO:0008006" key="4">
    <source>
        <dbReference type="Google" id="ProtNLM"/>
    </source>
</evidence>
<keyword evidence="1" id="KW-0175">Coiled coil</keyword>
<sequence length="114" mass="13796">MFEMKRVYEEPAKRDGTRVLIDRLWPRGLKKEDAAVDYWMKEIAPSDTLRKWFGHKEERWQEFKSRYLKELKEKNELLQQLIDLGKNKKVTLLYAAKDEERNNAQVLLDILNKE</sequence>
<feature type="coiled-coil region" evidence="1">
    <location>
        <begin position="64"/>
        <end position="114"/>
    </location>
</feature>
<gene>
    <name evidence="2" type="ORF">AYP45_13060</name>
</gene>
<name>A0A1V4ARG6_9BACT</name>
<dbReference type="Proteomes" id="UP000189681">
    <property type="component" value="Unassembled WGS sequence"/>
</dbReference>
<dbReference type="InterPro" id="IPR052552">
    <property type="entry name" value="YeaO-like"/>
</dbReference>
<dbReference type="EMBL" id="AYTS01000121">
    <property type="protein sequence ID" value="OOP55728.1"/>
    <property type="molecule type" value="Genomic_DNA"/>
</dbReference>
<dbReference type="PANTHER" id="PTHR36849">
    <property type="entry name" value="CYTOPLASMIC PROTEIN-RELATED"/>
    <property type="match status" value="1"/>
</dbReference>
<proteinExistence type="predicted"/>
<organism evidence="2 3">
    <name type="scientific">Candidatus Brocadia carolinensis</name>
    <dbReference type="NCBI Taxonomy" id="1004156"/>
    <lineage>
        <taxon>Bacteria</taxon>
        <taxon>Pseudomonadati</taxon>
        <taxon>Planctomycetota</taxon>
        <taxon>Candidatus Brocadiia</taxon>
        <taxon>Candidatus Brocadiales</taxon>
        <taxon>Candidatus Brocadiaceae</taxon>
        <taxon>Candidatus Brocadia</taxon>
    </lineage>
</organism>
<evidence type="ECO:0000256" key="1">
    <source>
        <dbReference type="SAM" id="Coils"/>
    </source>
</evidence>
<reference evidence="2 3" key="1">
    <citation type="journal article" date="2017" name="Water Res.">
        <title>Discovery and metagenomic analysis of an anammox bacterial enrichment related to Candidatus "Brocadia caroliniensis" in a full-scale glycerol-fed nitritation-denitritation separate centrate treatment process.</title>
        <authorList>
            <person name="Park H."/>
            <person name="Brotto A.C."/>
            <person name="van Loosdrecht M.C."/>
            <person name="Chandran K."/>
        </authorList>
    </citation>
    <scope>NUCLEOTIDE SEQUENCE [LARGE SCALE GENOMIC DNA]</scope>
    <source>
        <strain evidence="2">26THWARD</strain>
    </source>
</reference>
<accession>A0A1V4ARG6</accession>
<comment type="caution">
    <text evidence="2">The sequence shown here is derived from an EMBL/GenBank/DDBJ whole genome shotgun (WGS) entry which is preliminary data.</text>
</comment>
<evidence type="ECO:0000313" key="3">
    <source>
        <dbReference type="Proteomes" id="UP000189681"/>
    </source>
</evidence>
<dbReference type="PANTHER" id="PTHR36849:SF1">
    <property type="entry name" value="CYTOPLASMIC PROTEIN"/>
    <property type="match status" value="1"/>
</dbReference>